<sequence>MQRTLIARFFSQHRTPVMPQVTVSTPLDAQQKTVRVGYLLCRGQVVKHAPHPIETEFSYTVEREHQRYCRHDGSESVTHFLATRGQTMDTVNRSDATQIMGDFYNLDLYQDAVRVVMQRLQPEKRNTDGDFMRPLDPALANGPPSRITLNRSLDDFLYLIIKNKDTGKWTIPSSLRKENESLRTAAERTITEHNGENFDTYLWSNAPTAVVRSVPKSGDSTTEELLFLYSASYLAGRPQFEAMGAVDHAWVRRAEIPQYLEQGFEHKDMMSVLMDVTMDGTFDGAGSS</sequence>
<dbReference type="Pfam" id="PF11788">
    <property type="entry name" value="MRP-L46"/>
    <property type="match status" value="1"/>
</dbReference>
<dbReference type="Gene3D" id="3.90.79.10">
    <property type="entry name" value="Nucleoside Triphosphate Pyrophosphohydrolase"/>
    <property type="match status" value="1"/>
</dbReference>
<dbReference type="AlphaFoldDB" id="A0A0S4J242"/>
<dbReference type="GO" id="GO:0003735">
    <property type="term" value="F:structural constituent of ribosome"/>
    <property type="evidence" value="ECO:0007669"/>
    <property type="project" value="InterPro"/>
</dbReference>
<evidence type="ECO:0000313" key="3">
    <source>
        <dbReference type="Proteomes" id="UP000051952"/>
    </source>
</evidence>
<dbReference type="VEuPathDB" id="TriTrypDB:BSAL_81140"/>
<gene>
    <name evidence="2" type="ORF">BSAL_81140</name>
</gene>
<dbReference type="PANTHER" id="PTHR13124">
    <property type="entry name" value="39S RIBOSOMAL PROTEIN L46, MITOCHONDRIAL PRECURSOR-RELATED"/>
    <property type="match status" value="1"/>
</dbReference>
<protein>
    <recommendedName>
        <fullName evidence="1">Large ribosomal subunit protein mL46 N-terminal domain-containing protein</fullName>
    </recommendedName>
</protein>
<evidence type="ECO:0000313" key="2">
    <source>
        <dbReference type="EMBL" id="CUG55319.1"/>
    </source>
</evidence>
<accession>A0A0S4J242</accession>
<organism evidence="2 3">
    <name type="scientific">Bodo saltans</name>
    <name type="common">Flagellated protozoan</name>
    <dbReference type="NCBI Taxonomy" id="75058"/>
    <lineage>
        <taxon>Eukaryota</taxon>
        <taxon>Discoba</taxon>
        <taxon>Euglenozoa</taxon>
        <taxon>Kinetoplastea</taxon>
        <taxon>Metakinetoplastina</taxon>
        <taxon>Eubodonida</taxon>
        <taxon>Bodonidae</taxon>
        <taxon>Bodo</taxon>
    </lineage>
</organism>
<dbReference type="InterPro" id="IPR015797">
    <property type="entry name" value="NUDIX_hydrolase-like_dom_sf"/>
</dbReference>
<proteinExistence type="predicted"/>
<dbReference type="SUPFAM" id="SSF55811">
    <property type="entry name" value="Nudix"/>
    <property type="match status" value="1"/>
</dbReference>
<dbReference type="InterPro" id="IPR040008">
    <property type="entry name" value="Ribosomal_mL46"/>
</dbReference>
<name>A0A0S4J242_BODSA</name>
<dbReference type="GO" id="GO:0005762">
    <property type="term" value="C:mitochondrial large ribosomal subunit"/>
    <property type="evidence" value="ECO:0007669"/>
    <property type="project" value="TreeGrafter"/>
</dbReference>
<feature type="domain" description="Large ribosomal subunit protein mL46 N-terminal" evidence="1">
    <location>
        <begin position="33"/>
        <end position="130"/>
    </location>
</feature>
<dbReference type="OMA" id="GLDCYVW"/>
<dbReference type="Proteomes" id="UP000051952">
    <property type="component" value="Unassembled WGS sequence"/>
</dbReference>
<reference evidence="3" key="1">
    <citation type="submission" date="2015-09" db="EMBL/GenBank/DDBJ databases">
        <authorList>
            <consortium name="Pathogen Informatics"/>
        </authorList>
    </citation>
    <scope>NUCLEOTIDE SEQUENCE [LARGE SCALE GENOMIC DNA]</scope>
    <source>
        <strain evidence="3">Lake Konstanz</strain>
    </source>
</reference>
<dbReference type="OrthoDB" id="194611at2759"/>
<keyword evidence="3" id="KW-1185">Reference proteome</keyword>
<dbReference type="PANTHER" id="PTHR13124:SF12">
    <property type="entry name" value="LARGE RIBOSOMAL SUBUNIT PROTEIN ML46"/>
    <property type="match status" value="1"/>
</dbReference>
<dbReference type="EMBL" id="CYKH01000868">
    <property type="protein sequence ID" value="CUG55319.1"/>
    <property type="molecule type" value="Genomic_DNA"/>
</dbReference>
<evidence type="ECO:0000259" key="1">
    <source>
        <dbReference type="Pfam" id="PF11788"/>
    </source>
</evidence>
<dbReference type="InterPro" id="IPR021757">
    <property type="entry name" value="Ribosomal_mL46_N"/>
</dbReference>